<evidence type="ECO:0000313" key="2">
    <source>
        <dbReference type="EMBL" id="UGN61404.1"/>
    </source>
</evidence>
<feature type="transmembrane region" description="Helical" evidence="1">
    <location>
        <begin position="77"/>
        <end position="94"/>
    </location>
</feature>
<proteinExistence type="predicted"/>
<feature type="transmembrane region" description="Helical" evidence="1">
    <location>
        <begin position="128"/>
        <end position="149"/>
    </location>
</feature>
<keyword evidence="1" id="KW-0472">Membrane</keyword>
<dbReference type="CTD" id="4541"/>
<feature type="transmembrane region" description="Helical" evidence="1">
    <location>
        <begin position="45"/>
        <end position="65"/>
    </location>
</feature>
<accession>A0A9E7BYI5</accession>
<feature type="transmembrane region" description="Helical" evidence="1">
    <location>
        <begin position="20"/>
        <end position="39"/>
    </location>
</feature>
<dbReference type="GeneID" id="77419408"/>
<dbReference type="EMBL" id="MW284829">
    <property type="protein sequence ID" value="UGN61404.1"/>
    <property type="molecule type" value="Genomic_DNA"/>
</dbReference>
<geneLocation type="mitochondrion" evidence="2"/>
<name>A0A9E7BYI5_9HEMI</name>
<keyword evidence="1" id="KW-1133">Transmembrane helix</keyword>
<keyword evidence="2" id="KW-0496">Mitochondrion</keyword>
<reference evidence="2" key="1">
    <citation type="submission" date="2020-11" db="EMBL/GenBank/DDBJ databases">
        <title>Mitogenomic phylogeny of Typhlocybinae (Hemiptera: Cicadellidae): tribal classification and character evolution.</title>
        <authorList>
            <person name="Yan B."/>
            <person name="Yang M."/>
        </authorList>
    </citation>
    <scope>NUCLEOTIDE SEQUENCE</scope>
</reference>
<dbReference type="AlphaFoldDB" id="A0A9E7BYI5"/>
<organism evidence="2">
    <name type="scientific">Typhlocyba choui</name>
    <dbReference type="NCBI Taxonomy" id="2893151"/>
    <lineage>
        <taxon>Eukaryota</taxon>
        <taxon>Metazoa</taxon>
        <taxon>Ecdysozoa</taxon>
        <taxon>Arthropoda</taxon>
        <taxon>Hexapoda</taxon>
        <taxon>Insecta</taxon>
        <taxon>Pterygota</taxon>
        <taxon>Neoptera</taxon>
        <taxon>Paraneoptera</taxon>
        <taxon>Hemiptera</taxon>
        <taxon>Auchenorrhyncha</taxon>
        <taxon>Membracoidea</taxon>
        <taxon>Cicadellidae</taxon>
        <taxon>Typhlocybinae</taxon>
        <taxon>Typhlocybini</taxon>
        <taxon>Typhlocyba</taxon>
    </lineage>
</organism>
<keyword evidence="1" id="KW-0812">Transmembrane</keyword>
<dbReference type="RefSeq" id="YP_010582958.1">
    <property type="nucleotide sequence ID" value="NC_069166.1"/>
</dbReference>
<gene>
    <name evidence="2" type="primary">ND6</name>
</gene>
<sequence>MKIMLIKLMIMWSSISMVMYNPMALGMILLVQTITVILFMNKILYSSWFTLITFMMMIGGLLIMFMYMTSIASNEKFSLKINLSIMILIVLIIFDEMMISNQIDETQEILKTNNFNLSLTKMFNNKSMLITMLLVLYLLLTMISVTSMVKHHKGPLRAIN</sequence>
<protein>
    <submittedName>
        <fullName evidence="2">NADH dehydrogenase subunit 6</fullName>
    </submittedName>
</protein>
<evidence type="ECO:0000256" key="1">
    <source>
        <dbReference type="SAM" id="Phobius"/>
    </source>
</evidence>